<dbReference type="RefSeq" id="WP_187560142.1">
    <property type="nucleotide sequence ID" value="NZ_JACGWS010000001.1"/>
</dbReference>
<dbReference type="Pfam" id="PF04238">
    <property type="entry name" value="DUF420"/>
    <property type="match status" value="1"/>
</dbReference>
<gene>
    <name evidence="2" type="ORF">H2O64_00325</name>
</gene>
<keyword evidence="3" id="KW-1185">Reference proteome</keyword>
<dbReference type="PANTHER" id="PTHR37692:SF1">
    <property type="entry name" value="DUF420 DOMAIN-CONTAINING PROTEIN"/>
    <property type="match status" value="1"/>
</dbReference>
<evidence type="ECO:0000313" key="3">
    <source>
        <dbReference type="Proteomes" id="UP000619238"/>
    </source>
</evidence>
<evidence type="ECO:0000256" key="1">
    <source>
        <dbReference type="SAM" id="Phobius"/>
    </source>
</evidence>
<sequence length="182" mass="20360">MEASNDIEKKYKKWIIILSIAIPLVVAVLFGVKIPDAKPLTFLPPIYATINGITAVLLVAAVIAIKNKKVKLHEVLMKTCIGLSVLFLGMYVAYHMTSESTKFDGEGFIRYVYFFILITHIILSIAIIPLVLITYVKALAKRFDKHKKIAKITFPIWLYVAVTGVIVYLMIKDAMDAANAML</sequence>
<name>A0ABR7Q3H5_9FLAO</name>
<dbReference type="PANTHER" id="PTHR37692">
    <property type="entry name" value="HYPOTHETICAL MEMBRANE SPANNING PROTEIN"/>
    <property type="match status" value="1"/>
</dbReference>
<dbReference type="EMBL" id="JACGWS010000001">
    <property type="protein sequence ID" value="MBC8753095.1"/>
    <property type="molecule type" value="Genomic_DNA"/>
</dbReference>
<organism evidence="2 3">
    <name type="scientific">Kordia aestuariivivens</name>
    <dbReference type="NCBI Taxonomy" id="2759037"/>
    <lineage>
        <taxon>Bacteria</taxon>
        <taxon>Pseudomonadati</taxon>
        <taxon>Bacteroidota</taxon>
        <taxon>Flavobacteriia</taxon>
        <taxon>Flavobacteriales</taxon>
        <taxon>Flavobacteriaceae</taxon>
        <taxon>Kordia</taxon>
    </lineage>
</organism>
<proteinExistence type="predicted"/>
<reference evidence="2 3" key="1">
    <citation type="submission" date="2020-07" db="EMBL/GenBank/DDBJ databases">
        <title>Description of Kordia aestuariivivens sp. nov., isolated from a tidal flat.</title>
        <authorList>
            <person name="Park S."/>
            <person name="Yoon J.-H."/>
        </authorList>
    </citation>
    <scope>NUCLEOTIDE SEQUENCE [LARGE SCALE GENOMIC DNA]</scope>
    <source>
        <strain evidence="2 3">YSTF-M3</strain>
    </source>
</reference>
<feature type="transmembrane region" description="Helical" evidence="1">
    <location>
        <begin position="14"/>
        <end position="34"/>
    </location>
</feature>
<dbReference type="Proteomes" id="UP000619238">
    <property type="component" value="Unassembled WGS sequence"/>
</dbReference>
<feature type="transmembrane region" description="Helical" evidence="1">
    <location>
        <begin position="114"/>
        <end position="140"/>
    </location>
</feature>
<keyword evidence="1" id="KW-1133">Transmembrane helix</keyword>
<keyword evidence="1" id="KW-0812">Transmembrane</keyword>
<accession>A0ABR7Q3H5</accession>
<evidence type="ECO:0000313" key="2">
    <source>
        <dbReference type="EMBL" id="MBC8753095.1"/>
    </source>
</evidence>
<feature type="transmembrane region" description="Helical" evidence="1">
    <location>
        <begin position="75"/>
        <end position="94"/>
    </location>
</feature>
<comment type="caution">
    <text evidence="2">The sequence shown here is derived from an EMBL/GenBank/DDBJ whole genome shotgun (WGS) entry which is preliminary data.</text>
</comment>
<protein>
    <submittedName>
        <fullName evidence="2">DUF420 domain-containing protein</fullName>
    </submittedName>
</protein>
<feature type="transmembrane region" description="Helical" evidence="1">
    <location>
        <begin position="46"/>
        <end position="63"/>
    </location>
</feature>
<dbReference type="InterPro" id="IPR007352">
    <property type="entry name" value="DUF420"/>
</dbReference>
<feature type="transmembrane region" description="Helical" evidence="1">
    <location>
        <begin position="152"/>
        <end position="171"/>
    </location>
</feature>
<keyword evidence="1" id="KW-0472">Membrane</keyword>